<dbReference type="AlphaFoldDB" id="B8GUT3"/>
<evidence type="ECO:0000313" key="2">
    <source>
        <dbReference type="Proteomes" id="UP000002383"/>
    </source>
</evidence>
<evidence type="ECO:0000313" key="1">
    <source>
        <dbReference type="EMBL" id="ACL71444.1"/>
    </source>
</evidence>
<reference evidence="1 2" key="1">
    <citation type="journal article" date="2011" name="Stand. Genomic Sci.">
        <title>Complete genome sequence of 'Thioalkalivibrio sulfidophilus' HL-EbGr7.</title>
        <authorList>
            <person name="Muyzer G."/>
            <person name="Sorokin D.Y."/>
            <person name="Mavromatis K."/>
            <person name="Lapidus A."/>
            <person name="Clum A."/>
            <person name="Ivanova N."/>
            <person name="Pati A."/>
            <person name="d'Haeseleer P."/>
            <person name="Woyke T."/>
            <person name="Kyrpides N.C."/>
        </authorList>
    </citation>
    <scope>NUCLEOTIDE SEQUENCE [LARGE SCALE GENOMIC DNA]</scope>
    <source>
        <strain evidence="1 2">HL-EbGR7</strain>
    </source>
</reference>
<dbReference type="OrthoDB" id="8852533at2"/>
<dbReference type="eggNOG" id="ENOG5032NJ9">
    <property type="taxonomic scope" value="Bacteria"/>
</dbReference>
<proteinExistence type="predicted"/>
<protein>
    <submittedName>
        <fullName evidence="1">Uncharacterized protein</fullName>
    </submittedName>
</protein>
<gene>
    <name evidence="1" type="ordered locus">Tgr7_0346</name>
</gene>
<dbReference type="EMBL" id="CP001339">
    <property type="protein sequence ID" value="ACL71444.1"/>
    <property type="molecule type" value="Genomic_DNA"/>
</dbReference>
<dbReference type="STRING" id="396588.Tgr7_0346"/>
<name>B8GUT3_THISH</name>
<keyword evidence="2" id="KW-1185">Reference proteome</keyword>
<organism evidence="1 2">
    <name type="scientific">Thioalkalivibrio sulfidiphilus (strain HL-EbGR7)</name>
    <dbReference type="NCBI Taxonomy" id="396588"/>
    <lineage>
        <taxon>Bacteria</taxon>
        <taxon>Pseudomonadati</taxon>
        <taxon>Pseudomonadota</taxon>
        <taxon>Gammaproteobacteria</taxon>
        <taxon>Chromatiales</taxon>
        <taxon>Ectothiorhodospiraceae</taxon>
        <taxon>Thioalkalivibrio</taxon>
    </lineage>
</organism>
<dbReference type="HOGENOM" id="CLU_2262549_0_0_6"/>
<accession>B8GUT3</accession>
<dbReference type="Proteomes" id="UP000002383">
    <property type="component" value="Chromosome"/>
</dbReference>
<sequence>MQLKADPEKFDQLQQLFIREIIEQIRLKLTEAGFRDEALKEVTAHIAFSVASTIDDNAGIEAEGVAVKPYLSFVTGDEQLVHGGENSYMHEYVADLITEIFDE</sequence>
<dbReference type="KEGG" id="tgr:Tgr7_0346"/>
<dbReference type="RefSeq" id="WP_012636933.1">
    <property type="nucleotide sequence ID" value="NC_011901.1"/>
</dbReference>